<evidence type="ECO:0000313" key="4">
    <source>
        <dbReference type="Proteomes" id="UP001153292"/>
    </source>
</evidence>
<gene>
    <name evidence="3" type="ORF">CHILSU_LOCUS10160</name>
</gene>
<organism evidence="3 4">
    <name type="scientific">Chilo suppressalis</name>
    <name type="common">Asiatic rice borer moth</name>
    <dbReference type="NCBI Taxonomy" id="168631"/>
    <lineage>
        <taxon>Eukaryota</taxon>
        <taxon>Metazoa</taxon>
        <taxon>Ecdysozoa</taxon>
        <taxon>Arthropoda</taxon>
        <taxon>Hexapoda</taxon>
        <taxon>Insecta</taxon>
        <taxon>Pterygota</taxon>
        <taxon>Neoptera</taxon>
        <taxon>Endopterygota</taxon>
        <taxon>Lepidoptera</taxon>
        <taxon>Glossata</taxon>
        <taxon>Ditrysia</taxon>
        <taxon>Pyraloidea</taxon>
        <taxon>Crambidae</taxon>
        <taxon>Crambinae</taxon>
        <taxon>Chilo</taxon>
    </lineage>
</organism>
<evidence type="ECO:0000313" key="3">
    <source>
        <dbReference type="EMBL" id="CAH0692664.1"/>
    </source>
</evidence>
<name>A0ABN8EBG9_CHISP</name>
<feature type="coiled-coil region" evidence="1">
    <location>
        <begin position="284"/>
        <end position="381"/>
    </location>
</feature>
<accession>A0ABN8EBG9</accession>
<evidence type="ECO:0000256" key="1">
    <source>
        <dbReference type="SAM" id="Coils"/>
    </source>
</evidence>
<keyword evidence="4" id="KW-1185">Reference proteome</keyword>
<sequence length="421" mass="47604">MPENVLPMLPKIPQSPAPVARAGAGDISERELSRERHNMQTPPTRVQPAHPKKQLFSVPVNKFTGKPGAPSGNLARLRSCLDEYCLATPARPAPAPRLRPKAISMEDLTPKKSKTRRNEKSLSTVKSPGVRTLAQEEAAARVARFMVVCAWRRRRHEVRCLRRTLECQVSCSERLRMQVATLKSLLDGDNCKLRLAMRELERLKQLLRDKDVEKALLEREKSALEHDVCAAEDQASEMSVGWRNCRNELEGARAAAAVSEHALSLERAARDEARAQRDHAYHRLSMIEEELSQHEALLSQAEAEAAALRHQLDDKARQLDEAQHRLRLETEARERVAEECGSLSVRVSDAARETEALRGDVRALRDQLRAVVLQLRDTEEQLAWWPRPLTRMLGAARWFFRQPLSLPHAARCLLLPARHGC</sequence>
<keyword evidence="1" id="KW-0175">Coiled coil</keyword>
<feature type="compositionally biased region" description="Basic and acidic residues" evidence="2">
    <location>
        <begin position="27"/>
        <end position="38"/>
    </location>
</feature>
<proteinExistence type="predicted"/>
<reference evidence="3" key="1">
    <citation type="submission" date="2021-12" db="EMBL/GenBank/DDBJ databases">
        <authorList>
            <person name="King R."/>
        </authorList>
    </citation>
    <scope>NUCLEOTIDE SEQUENCE</scope>
</reference>
<dbReference type="Proteomes" id="UP001153292">
    <property type="component" value="Chromosome 7"/>
</dbReference>
<feature type="coiled-coil region" evidence="1">
    <location>
        <begin position="193"/>
        <end position="227"/>
    </location>
</feature>
<feature type="region of interest" description="Disordered" evidence="2">
    <location>
        <begin position="102"/>
        <end position="127"/>
    </location>
</feature>
<evidence type="ECO:0000256" key="2">
    <source>
        <dbReference type="SAM" id="MobiDB-lite"/>
    </source>
</evidence>
<feature type="region of interest" description="Disordered" evidence="2">
    <location>
        <begin position="1"/>
        <end position="50"/>
    </location>
</feature>
<dbReference type="EMBL" id="OU963900">
    <property type="protein sequence ID" value="CAH0692664.1"/>
    <property type="molecule type" value="Genomic_DNA"/>
</dbReference>
<protein>
    <submittedName>
        <fullName evidence="3">Uncharacterized protein</fullName>
    </submittedName>
</protein>